<evidence type="ECO:0000313" key="8">
    <source>
        <dbReference type="EMBL" id="WNC17483.1"/>
    </source>
</evidence>
<evidence type="ECO:0000256" key="5">
    <source>
        <dbReference type="ARBA" id="ARBA00022643"/>
    </source>
</evidence>
<dbReference type="EMBL" id="CP134050">
    <property type="protein sequence ID" value="WNC17483.1"/>
    <property type="molecule type" value="Genomic_DNA"/>
</dbReference>
<evidence type="ECO:0000256" key="2">
    <source>
        <dbReference type="ARBA" id="ARBA00009881"/>
    </source>
</evidence>
<dbReference type="GO" id="GO:0004497">
    <property type="term" value="F:monooxygenase activity"/>
    <property type="evidence" value="ECO:0007669"/>
    <property type="project" value="UniProtKB-KW"/>
</dbReference>
<dbReference type="Pfam" id="PF03060">
    <property type="entry name" value="NMO"/>
    <property type="match status" value="1"/>
</dbReference>
<dbReference type="RefSeq" id="WP_310773657.1">
    <property type="nucleotide sequence ID" value="NZ_CP134050.1"/>
</dbReference>
<evidence type="ECO:0000313" key="9">
    <source>
        <dbReference type="Proteomes" id="UP001256827"/>
    </source>
</evidence>
<accession>A0ABY9TBK0</accession>
<keyword evidence="4" id="KW-0285">Flavoprotein</keyword>
<proteinExistence type="inferred from homology"/>
<comment type="similarity">
    <text evidence="2">Belongs to the nitronate monooxygenase family. NMO class I subfamily.</text>
</comment>
<dbReference type="CDD" id="cd04730">
    <property type="entry name" value="NPD_like"/>
    <property type="match status" value="1"/>
</dbReference>
<dbReference type="Proteomes" id="UP001256827">
    <property type="component" value="Chromosome"/>
</dbReference>
<keyword evidence="5" id="KW-0288">FMN</keyword>
<dbReference type="PANTHER" id="PTHR42747">
    <property type="entry name" value="NITRONATE MONOOXYGENASE-RELATED"/>
    <property type="match status" value="1"/>
</dbReference>
<reference evidence="8 9" key="1">
    <citation type="submission" date="2023-09" db="EMBL/GenBank/DDBJ databases">
        <title>Complete Genome and Methylome dissection of Bacillus brevis NEB573 original source of BbsI restriction endonuclease.</title>
        <authorList>
            <person name="Fomenkov A."/>
            <person name="Roberts R.D."/>
        </authorList>
    </citation>
    <scope>NUCLEOTIDE SEQUENCE [LARGE SCALE GENOMIC DNA]</scope>
    <source>
        <strain evidence="8 9">NEB573</strain>
    </source>
</reference>
<organism evidence="8 9">
    <name type="scientific">Brevibacillus brevis</name>
    <name type="common">Bacillus brevis</name>
    <dbReference type="NCBI Taxonomy" id="1393"/>
    <lineage>
        <taxon>Bacteria</taxon>
        <taxon>Bacillati</taxon>
        <taxon>Bacillota</taxon>
        <taxon>Bacilli</taxon>
        <taxon>Bacillales</taxon>
        <taxon>Paenibacillaceae</taxon>
        <taxon>Brevibacillus</taxon>
    </lineage>
</organism>
<dbReference type="PANTHER" id="PTHR42747:SF4">
    <property type="entry name" value="BLR1330 PROTEIN"/>
    <property type="match status" value="1"/>
</dbReference>
<dbReference type="SUPFAM" id="SSF51412">
    <property type="entry name" value="Inosine monophosphate dehydrogenase (IMPDH)"/>
    <property type="match status" value="1"/>
</dbReference>
<evidence type="ECO:0000256" key="1">
    <source>
        <dbReference type="ARBA" id="ARBA00003535"/>
    </source>
</evidence>
<protein>
    <recommendedName>
        <fullName evidence="3">Probable nitronate monooxygenase</fullName>
    </recommendedName>
</protein>
<comment type="function">
    <text evidence="1">Nitronate monooxygenase that uses molecular oxygen to catalyze the oxidative denitrification of alkyl nitronates. Acts on propionate 3-nitronate (P3N), the presumed physiological substrate. Probably functions in the detoxification of P3N, a metabolic poison produced by plants and fungi as a defense mechanism.</text>
</comment>
<evidence type="ECO:0000256" key="3">
    <source>
        <dbReference type="ARBA" id="ARBA00013457"/>
    </source>
</evidence>
<dbReference type="Gene3D" id="3.20.20.70">
    <property type="entry name" value="Aldolase class I"/>
    <property type="match status" value="1"/>
</dbReference>
<evidence type="ECO:0000256" key="6">
    <source>
        <dbReference type="ARBA" id="ARBA00023002"/>
    </source>
</evidence>
<dbReference type="InterPro" id="IPR004136">
    <property type="entry name" value="NMO"/>
</dbReference>
<dbReference type="InterPro" id="IPR013785">
    <property type="entry name" value="Aldolase_TIM"/>
</dbReference>
<keyword evidence="7 8" id="KW-0503">Monooxygenase</keyword>
<keyword evidence="6 8" id="KW-0560">Oxidoreductase</keyword>
<gene>
    <name evidence="8" type="ORF">RGB73_14610</name>
</gene>
<sequence length="329" mass="35743">MQKRLPFWIQDHLVLPVVTAPMFLVSNPDLVVAACQSGVIGAFPSLNARTVNTLAEWMSRISEELASSKAAEPNRKIAPWAINIVIRHLNNRLEEELELIKKYEPPLVFTALGNPAPVVEIVHGYGGIVFSDVTTVHHAKKAIHSGVDGLILVCGGAGGHAGTLNSFAFVSEIREFWNGITVLAGGIANGQEILAAQALDVDLVFMGTRFIASTESTAPDEYKQMLVDSTIEDIVYTPTFSGIPANYLKPSIRNEGLDPDNLGTHADFQKTGRKAWKNVWSAGHGVGRTKKIQTIAEIVGELRAEYDQSLDAIKQLSPTQRHLKSSSLS</sequence>
<evidence type="ECO:0000256" key="7">
    <source>
        <dbReference type="ARBA" id="ARBA00023033"/>
    </source>
</evidence>
<keyword evidence="9" id="KW-1185">Reference proteome</keyword>
<evidence type="ECO:0000256" key="4">
    <source>
        <dbReference type="ARBA" id="ARBA00022630"/>
    </source>
</evidence>
<name>A0ABY9TBK0_BREBE</name>